<comment type="caution">
    <text evidence="1">The sequence shown here is derived from an EMBL/GenBank/DDBJ whole genome shotgun (WGS) entry which is preliminary data.</text>
</comment>
<proteinExistence type="predicted"/>
<keyword evidence="2" id="KW-1185">Reference proteome</keyword>
<protein>
    <submittedName>
        <fullName evidence="1">Uncharacterized protein</fullName>
    </submittedName>
</protein>
<accession>A0A448X9N0</accession>
<dbReference type="Proteomes" id="UP000784294">
    <property type="component" value="Unassembled WGS sequence"/>
</dbReference>
<reference evidence="1" key="1">
    <citation type="submission" date="2018-11" db="EMBL/GenBank/DDBJ databases">
        <authorList>
            <consortium name="Pathogen Informatics"/>
        </authorList>
    </citation>
    <scope>NUCLEOTIDE SEQUENCE</scope>
</reference>
<dbReference type="AlphaFoldDB" id="A0A448X9N0"/>
<dbReference type="EMBL" id="CAAALY010123560">
    <property type="protein sequence ID" value="VEL31530.1"/>
    <property type="molecule type" value="Genomic_DNA"/>
</dbReference>
<gene>
    <name evidence="1" type="ORF">PXEA_LOCUS24970</name>
</gene>
<organism evidence="1 2">
    <name type="scientific">Protopolystoma xenopodis</name>
    <dbReference type="NCBI Taxonomy" id="117903"/>
    <lineage>
        <taxon>Eukaryota</taxon>
        <taxon>Metazoa</taxon>
        <taxon>Spiralia</taxon>
        <taxon>Lophotrochozoa</taxon>
        <taxon>Platyhelminthes</taxon>
        <taxon>Monogenea</taxon>
        <taxon>Polyopisthocotylea</taxon>
        <taxon>Polystomatidea</taxon>
        <taxon>Polystomatidae</taxon>
        <taxon>Protopolystoma</taxon>
    </lineage>
</organism>
<name>A0A448X9N0_9PLAT</name>
<evidence type="ECO:0000313" key="2">
    <source>
        <dbReference type="Proteomes" id="UP000784294"/>
    </source>
</evidence>
<sequence length="70" mass="7638">MVAILTFYDSGPNLLGCKSNEERRFSRATRTEGTGTVAGWPMQMGQMGLTAEETQIHSTLCMPEGICMHG</sequence>
<evidence type="ECO:0000313" key="1">
    <source>
        <dbReference type="EMBL" id="VEL31530.1"/>
    </source>
</evidence>